<dbReference type="EMBL" id="JTJM01000010">
    <property type="protein sequence ID" value="OBW93201.1"/>
    <property type="molecule type" value="Genomic_DNA"/>
</dbReference>
<dbReference type="SUPFAM" id="SSF103473">
    <property type="entry name" value="MFS general substrate transporter"/>
    <property type="match status" value="1"/>
</dbReference>
<dbReference type="AlphaFoldDB" id="A0A1A7NUM5"/>
<dbReference type="PROSITE" id="PS50850">
    <property type="entry name" value="MFS"/>
    <property type="match status" value="1"/>
</dbReference>
<feature type="transmembrane region" description="Helical" evidence="4">
    <location>
        <begin position="76"/>
        <end position="99"/>
    </location>
</feature>
<feature type="transmembrane region" description="Helical" evidence="4">
    <location>
        <begin position="170"/>
        <end position="193"/>
    </location>
</feature>
<feature type="transmembrane region" description="Helical" evidence="4">
    <location>
        <begin position="12"/>
        <end position="33"/>
    </location>
</feature>
<sequence length="416" mass="45091">MDVTPHTKQNKFLALVFCAAIILLITSGIRLSQGLFVPPLSQLEHLSIVGISFALAVNQLMWGVSQPIMGALADRFGSFKVLLVGALLLFSGSVIFPFWVTQTGLLVTIGLLLAFGSGAGSFSVLIGLVANRIPSRFQGLSSGIINAGSSFGQFLFAPILQFFITSPIFGWRGAMAFLAISGLLTIPLAYLLVRKPKNSITQSIPDKPVKHHSPSPKQGLKNALRIALANRSYQLLHLGFFTCGFHIAFLVTHLPVEVTLMGLKSDVASWSLALIGLSNVVGSLFIGWCVGHFLSKYILFWMYLSRALLIGLYLVLPATPLTFYCFAIGLGLTWLATVPPTAATVSKLFGVKYLATLFGLTLFTHQVGAFLGAYIGGLVVDHFGQYQYMWYADMVLATLAALWCLPIKEKLVAELQ</sequence>
<feature type="transmembrane region" description="Helical" evidence="4">
    <location>
        <begin position="354"/>
        <end position="376"/>
    </location>
</feature>
<feature type="transmembrane region" description="Helical" evidence="4">
    <location>
        <begin position="388"/>
        <end position="407"/>
    </location>
</feature>
<comment type="caution">
    <text evidence="6">The sequence shown here is derived from an EMBL/GenBank/DDBJ whole genome shotgun (WGS) entry which is preliminary data.</text>
</comment>
<dbReference type="Proteomes" id="UP000243558">
    <property type="component" value="Unassembled WGS sequence"/>
</dbReference>
<feature type="transmembrane region" description="Helical" evidence="4">
    <location>
        <begin position="143"/>
        <end position="164"/>
    </location>
</feature>
<evidence type="ECO:0000256" key="4">
    <source>
        <dbReference type="SAM" id="Phobius"/>
    </source>
</evidence>
<dbReference type="PANTHER" id="PTHR11360:SF284">
    <property type="entry name" value="EG:103B4.3 PROTEIN-RELATED"/>
    <property type="match status" value="1"/>
</dbReference>
<dbReference type="InterPro" id="IPR011701">
    <property type="entry name" value="MFS"/>
</dbReference>
<accession>A0A1A7NUM5</accession>
<feature type="transmembrane region" description="Helical" evidence="4">
    <location>
        <begin position="45"/>
        <end position="64"/>
    </location>
</feature>
<name>A0A1A7NUM5_9PAST</name>
<evidence type="ECO:0000259" key="5">
    <source>
        <dbReference type="PROSITE" id="PS50850"/>
    </source>
</evidence>
<keyword evidence="3 4" id="KW-0472">Membrane</keyword>
<keyword evidence="7" id="KW-1185">Reference proteome</keyword>
<dbReference type="CDD" id="cd17355">
    <property type="entry name" value="MFS_YcxA_like"/>
    <property type="match status" value="1"/>
</dbReference>
<gene>
    <name evidence="6" type="ORF">QV01_02345</name>
</gene>
<feature type="transmembrane region" description="Helical" evidence="4">
    <location>
        <begin position="105"/>
        <end position="131"/>
    </location>
</feature>
<evidence type="ECO:0000256" key="1">
    <source>
        <dbReference type="ARBA" id="ARBA00022692"/>
    </source>
</evidence>
<keyword evidence="2 4" id="KW-1133">Transmembrane helix</keyword>
<feature type="transmembrane region" description="Helical" evidence="4">
    <location>
        <begin position="321"/>
        <end position="342"/>
    </location>
</feature>
<dbReference type="Gene3D" id="1.20.1250.20">
    <property type="entry name" value="MFS general substrate transporter like domains"/>
    <property type="match status" value="2"/>
</dbReference>
<dbReference type="PANTHER" id="PTHR11360">
    <property type="entry name" value="MONOCARBOXYLATE TRANSPORTER"/>
    <property type="match status" value="1"/>
</dbReference>
<feature type="transmembrane region" description="Helical" evidence="4">
    <location>
        <begin position="268"/>
        <end position="290"/>
    </location>
</feature>
<dbReference type="InterPro" id="IPR036259">
    <property type="entry name" value="MFS_trans_sf"/>
</dbReference>
<dbReference type="InterPro" id="IPR020846">
    <property type="entry name" value="MFS_dom"/>
</dbReference>
<evidence type="ECO:0000313" key="7">
    <source>
        <dbReference type="Proteomes" id="UP000243558"/>
    </source>
</evidence>
<evidence type="ECO:0000313" key="6">
    <source>
        <dbReference type="EMBL" id="OBW93201.1"/>
    </source>
</evidence>
<proteinExistence type="predicted"/>
<feature type="transmembrane region" description="Helical" evidence="4">
    <location>
        <begin position="235"/>
        <end position="256"/>
    </location>
</feature>
<evidence type="ECO:0000256" key="3">
    <source>
        <dbReference type="ARBA" id="ARBA00023136"/>
    </source>
</evidence>
<dbReference type="RefSeq" id="WP_065238800.1">
    <property type="nucleotide sequence ID" value="NZ_JTJM01000010.1"/>
</dbReference>
<dbReference type="GO" id="GO:0022857">
    <property type="term" value="F:transmembrane transporter activity"/>
    <property type="evidence" value="ECO:0007669"/>
    <property type="project" value="InterPro"/>
</dbReference>
<dbReference type="InterPro" id="IPR050327">
    <property type="entry name" value="Proton-linked_MCT"/>
</dbReference>
<feature type="domain" description="Major facilitator superfamily (MFS) profile" evidence="5">
    <location>
        <begin position="12"/>
        <end position="410"/>
    </location>
</feature>
<reference evidence="6 7" key="1">
    <citation type="submission" date="2014-11" db="EMBL/GenBank/DDBJ databases">
        <title>Pan-genome of Gallibacterium spp.</title>
        <authorList>
            <person name="Kudirkiene E."/>
            <person name="Bojesen A.M."/>
        </authorList>
    </citation>
    <scope>NUCLEOTIDE SEQUENCE [LARGE SCALE GENOMIC DNA]</scope>
    <source>
        <strain evidence="6 7">F151</strain>
    </source>
</reference>
<protein>
    <submittedName>
        <fullName evidence="6">Major facilitator transporter</fullName>
    </submittedName>
</protein>
<organism evidence="6 7">
    <name type="scientific">Gallibacterium genomosp. 3</name>
    <dbReference type="NCBI Taxonomy" id="505345"/>
    <lineage>
        <taxon>Bacteria</taxon>
        <taxon>Pseudomonadati</taxon>
        <taxon>Pseudomonadota</taxon>
        <taxon>Gammaproteobacteria</taxon>
        <taxon>Pasteurellales</taxon>
        <taxon>Pasteurellaceae</taxon>
        <taxon>Gallibacterium</taxon>
    </lineage>
</organism>
<dbReference type="Pfam" id="PF07690">
    <property type="entry name" value="MFS_1"/>
    <property type="match status" value="1"/>
</dbReference>
<keyword evidence="1 4" id="KW-0812">Transmembrane</keyword>
<evidence type="ECO:0000256" key="2">
    <source>
        <dbReference type="ARBA" id="ARBA00022989"/>
    </source>
</evidence>
<dbReference type="OrthoDB" id="146345at2"/>